<proteinExistence type="predicted"/>
<dbReference type="EMBL" id="LR862132">
    <property type="protein sequence ID" value="CAD1837471.1"/>
    <property type="molecule type" value="Genomic_DNA"/>
</dbReference>
<organism evidence="2">
    <name type="scientific">Ananas comosus var. bracteatus</name>
    <name type="common">red pineapple</name>
    <dbReference type="NCBI Taxonomy" id="296719"/>
    <lineage>
        <taxon>Eukaryota</taxon>
        <taxon>Viridiplantae</taxon>
        <taxon>Streptophyta</taxon>
        <taxon>Embryophyta</taxon>
        <taxon>Tracheophyta</taxon>
        <taxon>Spermatophyta</taxon>
        <taxon>Magnoliopsida</taxon>
        <taxon>Liliopsida</taxon>
        <taxon>Poales</taxon>
        <taxon>Bromeliaceae</taxon>
        <taxon>Bromelioideae</taxon>
        <taxon>Ananas</taxon>
    </lineage>
</organism>
<reference evidence="2" key="1">
    <citation type="submission" date="2020-07" db="EMBL/GenBank/DDBJ databases">
        <authorList>
            <person name="Lin J."/>
        </authorList>
    </citation>
    <scope>NUCLEOTIDE SEQUENCE</scope>
</reference>
<evidence type="ECO:0000313" key="2">
    <source>
        <dbReference type="EMBL" id="CAD1837471.1"/>
    </source>
</evidence>
<protein>
    <submittedName>
        <fullName evidence="2">Uncharacterized protein</fullName>
    </submittedName>
</protein>
<accession>A0A6V7Q392</accession>
<feature type="region of interest" description="Disordered" evidence="1">
    <location>
        <begin position="32"/>
        <end position="123"/>
    </location>
</feature>
<feature type="compositionally biased region" description="Basic and acidic residues" evidence="1">
    <location>
        <begin position="77"/>
        <end position="99"/>
    </location>
</feature>
<name>A0A6V7Q392_ANACO</name>
<feature type="compositionally biased region" description="Polar residues" evidence="1">
    <location>
        <begin position="100"/>
        <end position="112"/>
    </location>
</feature>
<evidence type="ECO:0000256" key="1">
    <source>
        <dbReference type="SAM" id="MobiDB-lite"/>
    </source>
</evidence>
<gene>
    <name evidence="2" type="ORF">CB5_LOCUS20682</name>
</gene>
<dbReference type="AlphaFoldDB" id="A0A6V7Q392"/>
<sequence length="123" mass="13427">MKCIEEESARAAVQILHWGRIALGDRSLAGRDRSSWLGWRGPLRQPVTGSKEPSRKSNSREPVSQARTGLPGTGLSGRDRFPNAKFPLPEREALGDRSPRSGTGPSLRNQPSEGCLIGRKLRG</sequence>